<protein>
    <submittedName>
        <fullName evidence="1">Uncharacterized protein</fullName>
    </submittedName>
</protein>
<accession>A0ACB9C7I5</accession>
<organism evidence="1 2">
    <name type="scientific">Smallanthus sonchifolius</name>
    <dbReference type="NCBI Taxonomy" id="185202"/>
    <lineage>
        <taxon>Eukaryota</taxon>
        <taxon>Viridiplantae</taxon>
        <taxon>Streptophyta</taxon>
        <taxon>Embryophyta</taxon>
        <taxon>Tracheophyta</taxon>
        <taxon>Spermatophyta</taxon>
        <taxon>Magnoliopsida</taxon>
        <taxon>eudicotyledons</taxon>
        <taxon>Gunneridae</taxon>
        <taxon>Pentapetalae</taxon>
        <taxon>asterids</taxon>
        <taxon>campanulids</taxon>
        <taxon>Asterales</taxon>
        <taxon>Asteraceae</taxon>
        <taxon>Asteroideae</taxon>
        <taxon>Heliantheae alliance</taxon>
        <taxon>Millerieae</taxon>
        <taxon>Smallanthus</taxon>
    </lineage>
</organism>
<dbReference type="Proteomes" id="UP001056120">
    <property type="component" value="Linkage Group LG21"/>
</dbReference>
<evidence type="ECO:0000313" key="2">
    <source>
        <dbReference type="Proteomes" id="UP001056120"/>
    </source>
</evidence>
<keyword evidence="2" id="KW-1185">Reference proteome</keyword>
<sequence>MLGLLSAGPPFCWACAKGLLPFKIYWAIPEFFGLRFWASSLCGPAAMDLVFWACCHASWTAPVLGFFPGVDGKFWDTDEGSEDGASGDERADNKIGMTRRSGSRKGKAKPSHNLDGTMESALRREESRHVDVICKIIEESVSLRLKGRYNIKEGAGKEYGNGEHIHNGGHYPMVSRMSLLIMLRVFCMEVWEGDENDIGVNGVIGKGRWKYTCWGVSRDMLLGCNHLKLCILRILLVVKFSPPNYDIECMDSGGIGVDQLCFLWQGLGRVGTLYTTKHHSKNERYKGWKLLLESRHCHCMASEICMQCPSWDVGWGLGYFVGLGWGDILWQDIMTTSVSSSLMLTWRFGEQKGWEWR</sequence>
<reference evidence="2" key="1">
    <citation type="journal article" date="2022" name="Mol. Ecol. Resour.">
        <title>The genomes of chicory, endive, great burdock and yacon provide insights into Asteraceae palaeo-polyploidization history and plant inulin production.</title>
        <authorList>
            <person name="Fan W."/>
            <person name="Wang S."/>
            <person name="Wang H."/>
            <person name="Wang A."/>
            <person name="Jiang F."/>
            <person name="Liu H."/>
            <person name="Zhao H."/>
            <person name="Xu D."/>
            <person name="Zhang Y."/>
        </authorList>
    </citation>
    <scope>NUCLEOTIDE SEQUENCE [LARGE SCALE GENOMIC DNA]</scope>
    <source>
        <strain evidence="2">cv. Yunnan</strain>
    </source>
</reference>
<name>A0ACB9C7I5_9ASTR</name>
<proteinExistence type="predicted"/>
<gene>
    <name evidence="1" type="ORF">L1987_61378</name>
</gene>
<reference evidence="1 2" key="2">
    <citation type="journal article" date="2022" name="Mol. Ecol. Resour.">
        <title>The genomes of chicory, endive, great burdock and yacon provide insights into Asteraceae paleo-polyploidization history and plant inulin production.</title>
        <authorList>
            <person name="Fan W."/>
            <person name="Wang S."/>
            <person name="Wang H."/>
            <person name="Wang A."/>
            <person name="Jiang F."/>
            <person name="Liu H."/>
            <person name="Zhao H."/>
            <person name="Xu D."/>
            <person name="Zhang Y."/>
        </authorList>
    </citation>
    <scope>NUCLEOTIDE SEQUENCE [LARGE SCALE GENOMIC DNA]</scope>
    <source>
        <strain evidence="2">cv. Yunnan</strain>
        <tissue evidence="1">Leaves</tissue>
    </source>
</reference>
<dbReference type="EMBL" id="CM042038">
    <property type="protein sequence ID" value="KAI3730209.1"/>
    <property type="molecule type" value="Genomic_DNA"/>
</dbReference>
<comment type="caution">
    <text evidence="1">The sequence shown here is derived from an EMBL/GenBank/DDBJ whole genome shotgun (WGS) entry which is preliminary data.</text>
</comment>
<evidence type="ECO:0000313" key="1">
    <source>
        <dbReference type="EMBL" id="KAI3730209.1"/>
    </source>
</evidence>